<dbReference type="PANTHER" id="PTHR30619">
    <property type="entry name" value="DNA INTERNALIZATION/COMPETENCE PROTEIN COMEC/REC2"/>
    <property type="match status" value="1"/>
</dbReference>
<dbReference type="OrthoDB" id="9761531at2"/>
<dbReference type="HOGENOM" id="CLU_010363_0_2_9"/>
<dbReference type="InterPro" id="IPR035681">
    <property type="entry name" value="ComA-like_MBL"/>
</dbReference>
<reference evidence="3 4" key="1">
    <citation type="submission" date="2010-08" db="EMBL/GenBank/DDBJ databases">
        <title>Complete sequence of Clostridium cellulovorans 743B.</title>
        <authorList>
            <consortium name="US DOE Joint Genome Institute"/>
            <person name="Lucas S."/>
            <person name="Copeland A."/>
            <person name="Lapidus A."/>
            <person name="Cheng J.-F."/>
            <person name="Bruce D."/>
            <person name="Goodwin L."/>
            <person name="Pitluck S."/>
            <person name="Chertkov O."/>
            <person name="Detter J.C."/>
            <person name="Han C."/>
            <person name="Tapia R."/>
            <person name="Land M."/>
            <person name="Hauser L."/>
            <person name="Chang Y.-J."/>
            <person name="Jeffries C."/>
            <person name="Kyrpides N."/>
            <person name="Ivanova N."/>
            <person name="Mikhailova N."/>
            <person name="Hemme C.L."/>
            <person name="Woyke T."/>
        </authorList>
    </citation>
    <scope>NUCLEOTIDE SEQUENCE [LARGE SCALE GENOMIC DNA]</scope>
    <source>
        <strain evidence="4">ATCC 35296 / DSM 3052 / OCM 3 / 743B</strain>
    </source>
</reference>
<evidence type="ECO:0000259" key="2">
    <source>
        <dbReference type="SMART" id="SM00849"/>
    </source>
</evidence>
<evidence type="ECO:0000313" key="3">
    <source>
        <dbReference type="EMBL" id="ADL51898.1"/>
    </source>
</evidence>
<proteinExistence type="predicted"/>
<dbReference type="RefSeq" id="WP_010076882.1">
    <property type="nucleotide sequence ID" value="NC_014393.1"/>
</dbReference>
<dbReference type="InterPro" id="IPR052159">
    <property type="entry name" value="Competence_DNA_uptake"/>
</dbReference>
<keyword evidence="4" id="KW-1185">Reference proteome</keyword>
<dbReference type="eggNOG" id="COG2333">
    <property type="taxonomic scope" value="Bacteria"/>
</dbReference>
<dbReference type="SUPFAM" id="SSF56281">
    <property type="entry name" value="Metallo-hydrolase/oxidoreductase"/>
    <property type="match status" value="1"/>
</dbReference>
<dbReference type="Proteomes" id="UP000002730">
    <property type="component" value="Chromosome"/>
</dbReference>
<dbReference type="CDD" id="cd07731">
    <property type="entry name" value="ComA-like_MBL-fold"/>
    <property type="match status" value="1"/>
</dbReference>
<dbReference type="Pfam" id="PF00753">
    <property type="entry name" value="Lactamase_B"/>
    <property type="match status" value="1"/>
</dbReference>
<dbReference type="Gene3D" id="3.60.15.10">
    <property type="entry name" value="Ribonuclease Z/Hydroxyacylglutathione hydrolase-like"/>
    <property type="match status" value="1"/>
</dbReference>
<dbReference type="InterPro" id="IPR001279">
    <property type="entry name" value="Metallo-B-lactamas"/>
</dbReference>
<evidence type="ECO:0000256" key="1">
    <source>
        <dbReference type="SAM" id="MobiDB-lite"/>
    </source>
</evidence>
<feature type="region of interest" description="Disordered" evidence="1">
    <location>
        <begin position="60"/>
        <end position="87"/>
    </location>
</feature>
<accession>D9SN32</accession>
<sequence>MAKRRKRKSTKNPVLPVLLLILGILIISGLLGLENATTDMPKATNIISKIFTSDTASKDKVSTNVNKDKEDKNTSDNSTNGIEDEEKKQVITPLTTSLKLHFIDVGQADSILLEQNGEFMLIDGGNKDDSSIVVEYLKNSGVKELKYVIATHIHEDHIGGLPTVLKSFPVKNFYIGKRTATTSIYKNLVSTAKNLKLTFTEPKVGEKFNLGGAEITIVSPNSSGYEDLNNDSIVVRVVYGNNSFLLTGDAEDESEAEMLKSGQTIKADLLKIGHHGSPSSTTAAFLKAVNPKYAVISVGKDNSYKHPAKATMNRLKAASIPVYRTDESGTIVATSDGNNITFDKGLGSYNGR</sequence>
<dbReference type="InterPro" id="IPR036866">
    <property type="entry name" value="RibonucZ/Hydroxyglut_hydro"/>
</dbReference>
<dbReference type="SMART" id="SM00849">
    <property type="entry name" value="Lactamase_B"/>
    <property type="match status" value="1"/>
</dbReference>
<feature type="compositionally biased region" description="Basic and acidic residues" evidence="1">
    <location>
        <begin position="60"/>
        <end position="74"/>
    </location>
</feature>
<dbReference type="PANTHER" id="PTHR30619:SF7">
    <property type="entry name" value="BETA-LACTAMASE DOMAIN PROTEIN"/>
    <property type="match status" value="1"/>
</dbReference>
<dbReference type="KEGG" id="ccb:Clocel_2155"/>
<gene>
    <name evidence="3" type="ordered locus">Clocel_2155</name>
</gene>
<evidence type="ECO:0000313" key="4">
    <source>
        <dbReference type="Proteomes" id="UP000002730"/>
    </source>
</evidence>
<dbReference type="EMBL" id="CP002160">
    <property type="protein sequence ID" value="ADL51898.1"/>
    <property type="molecule type" value="Genomic_DNA"/>
</dbReference>
<protein>
    <submittedName>
        <fullName evidence="3">Beta-lactamase domain protein</fullName>
    </submittedName>
</protein>
<name>D9SN32_CLOC7</name>
<dbReference type="AlphaFoldDB" id="D9SN32"/>
<organism evidence="3 4">
    <name type="scientific">Clostridium cellulovorans (strain ATCC 35296 / DSM 3052 / OCM 3 / 743B)</name>
    <dbReference type="NCBI Taxonomy" id="573061"/>
    <lineage>
        <taxon>Bacteria</taxon>
        <taxon>Bacillati</taxon>
        <taxon>Bacillota</taxon>
        <taxon>Clostridia</taxon>
        <taxon>Eubacteriales</taxon>
        <taxon>Clostridiaceae</taxon>
        <taxon>Clostridium</taxon>
    </lineage>
</organism>
<feature type="domain" description="Metallo-beta-lactamase" evidence="2">
    <location>
        <begin position="107"/>
        <end position="300"/>
    </location>
</feature>